<name>A0A420E1J8_9FLAO</name>
<sequence>MTLTIFLHHNKIFDFTPNWFDWLTLLLTIASIVGAYLVSESVYKREQKDKKRENKELENSENELLKNNLEEIKKPILKQIESLNEYMEKQDFRLSFYSEIQVDFLQFISVKDIYKKYDFQNKENIKVINRLFTSLYTLYDFRGSLRSEVRTYIEKYNYHEQLFYKYRSLLYTKYFELCNSRAESIINENGIKKFSFNDNDKFMAEFTQLRGETFADNEIIDNNGLKDRKLLIDRFIVPLINIASKYIPEDYNTIEISEISNQVLSAFNDMEHVTEKHMNAIQGHIDSLESVNEKINEFEKIK</sequence>
<comment type="caution">
    <text evidence="3">The sequence shown here is derived from an EMBL/GenBank/DDBJ whole genome shotgun (WGS) entry which is preliminary data.</text>
</comment>
<reference evidence="3 4" key="1">
    <citation type="submission" date="2018-09" db="EMBL/GenBank/DDBJ databases">
        <title>Genomic Encyclopedia of Archaeal and Bacterial Type Strains, Phase II (KMG-II): from individual species to whole genera.</title>
        <authorList>
            <person name="Goeker M."/>
        </authorList>
    </citation>
    <scope>NUCLEOTIDE SEQUENCE [LARGE SCALE GENOMIC DNA]</scope>
    <source>
        <strain evidence="3 4">DSM 16505</strain>
    </source>
</reference>
<keyword evidence="2" id="KW-0812">Transmembrane</keyword>
<evidence type="ECO:0000313" key="4">
    <source>
        <dbReference type="Proteomes" id="UP000285780"/>
    </source>
</evidence>
<evidence type="ECO:0000313" key="3">
    <source>
        <dbReference type="EMBL" id="RKF04005.1"/>
    </source>
</evidence>
<keyword evidence="2" id="KW-1133">Transmembrane helix</keyword>
<dbReference type="AlphaFoldDB" id="A0A420E1J8"/>
<accession>A0A420E1J8</accession>
<keyword evidence="1" id="KW-0175">Coiled coil</keyword>
<feature type="coiled-coil region" evidence="1">
    <location>
        <begin position="40"/>
        <end position="70"/>
    </location>
</feature>
<proteinExistence type="predicted"/>
<organism evidence="3 4">
    <name type="scientific">Tenacibaculum lutimaris</name>
    <dbReference type="NCBI Taxonomy" id="285258"/>
    <lineage>
        <taxon>Bacteria</taxon>
        <taxon>Pseudomonadati</taxon>
        <taxon>Bacteroidota</taxon>
        <taxon>Flavobacteriia</taxon>
        <taxon>Flavobacteriales</taxon>
        <taxon>Flavobacteriaceae</taxon>
        <taxon>Tenacibaculum</taxon>
    </lineage>
</organism>
<evidence type="ECO:0000256" key="1">
    <source>
        <dbReference type="SAM" id="Coils"/>
    </source>
</evidence>
<dbReference type="EMBL" id="RAQM01000008">
    <property type="protein sequence ID" value="RKF04005.1"/>
    <property type="molecule type" value="Genomic_DNA"/>
</dbReference>
<keyword evidence="4" id="KW-1185">Reference proteome</keyword>
<evidence type="ECO:0000256" key="2">
    <source>
        <dbReference type="SAM" id="Phobius"/>
    </source>
</evidence>
<dbReference type="Proteomes" id="UP000285780">
    <property type="component" value="Unassembled WGS sequence"/>
</dbReference>
<keyword evidence="2" id="KW-0472">Membrane</keyword>
<gene>
    <name evidence="3" type="ORF">C8N26_1637</name>
</gene>
<feature type="transmembrane region" description="Helical" evidence="2">
    <location>
        <begin position="20"/>
        <end position="38"/>
    </location>
</feature>
<dbReference type="RefSeq" id="WP_120186842.1">
    <property type="nucleotide sequence ID" value="NZ_RAQM01000008.1"/>
</dbReference>
<protein>
    <submittedName>
        <fullName evidence="3">Uncharacterized protein</fullName>
    </submittedName>
</protein>